<reference evidence="2 3" key="1">
    <citation type="submission" date="2019-11" db="EMBL/GenBank/DDBJ databases">
        <title>Comparison of genomes from free-living endosymbiotic cyanobacteria isolated from Azolla.</title>
        <authorList>
            <person name="Thiel T."/>
            <person name="Pratte B."/>
        </authorList>
    </citation>
    <scope>NUCLEOTIDE SEQUENCE [LARGE SCALE GENOMIC DNA]</scope>
    <source>
        <strain evidence="2 3">N2B</strain>
    </source>
</reference>
<dbReference type="EMBL" id="JACKZP010000079">
    <property type="protein sequence ID" value="MBC1303874.1"/>
    <property type="molecule type" value="Genomic_DNA"/>
</dbReference>
<accession>A0ABR6SBV1</accession>
<dbReference type="PANTHER" id="PTHR43685:SF11">
    <property type="entry name" value="GLYCOSYLTRANSFERASE TAGX-RELATED"/>
    <property type="match status" value="1"/>
</dbReference>
<evidence type="ECO:0000259" key="1">
    <source>
        <dbReference type="Pfam" id="PF00535"/>
    </source>
</evidence>
<name>A0ABR6SBV1_ANAVA</name>
<comment type="caution">
    <text evidence="2">The sequence shown here is derived from an EMBL/GenBank/DDBJ whole genome shotgun (WGS) entry which is preliminary data.</text>
</comment>
<dbReference type="Gene3D" id="3.90.550.10">
    <property type="entry name" value="Spore Coat Polysaccharide Biosynthesis Protein SpsA, Chain A"/>
    <property type="match status" value="1"/>
</dbReference>
<dbReference type="InterPro" id="IPR001173">
    <property type="entry name" value="Glyco_trans_2-like"/>
</dbReference>
<dbReference type="Proteomes" id="UP000570851">
    <property type="component" value="Unassembled WGS sequence"/>
</dbReference>
<evidence type="ECO:0000313" key="3">
    <source>
        <dbReference type="Proteomes" id="UP000570851"/>
    </source>
</evidence>
<sequence>MKPDISVIIPAYNTEAYIAKAIESVLFQTWRNFELIVVDDASTDCTVDVIKSFTDQRIKLFVNPKNTGASGARNRALQIAQGKWIAVLDADDWYAPERLEKLWQVATSENADIVADDFYIVQDGEHFPRSTAIRESGEKINDLKIIEPVFFVKTDVYGKRGLRLGLSKPMFKREFLIKNNIKYDETLTVVQDFWLDMECLVRGAKFILIPQPYYYYRCREGSLITSSHNHKKNLEQSCQKIVDFIKQENLYNQNPELAQALSYNLQIFEKNLAYYRVIEPIKQKYWLQAVRELINYPYVLIHLLLKIPGIIKRRIQYYLFKDKSAFKIYN</sequence>
<dbReference type="CDD" id="cd00761">
    <property type="entry name" value="Glyco_tranf_GTA_type"/>
    <property type="match status" value="1"/>
</dbReference>
<dbReference type="InterPro" id="IPR050834">
    <property type="entry name" value="Glycosyltransf_2"/>
</dbReference>
<organism evidence="2 3">
    <name type="scientific">Trichormus variabilis N2B</name>
    <dbReference type="NCBI Taxonomy" id="2681315"/>
    <lineage>
        <taxon>Bacteria</taxon>
        <taxon>Bacillati</taxon>
        <taxon>Cyanobacteriota</taxon>
        <taxon>Cyanophyceae</taxon>
        <taxon>Nostocales</taxon>
        <taxon>Nostocaceae</taxon>
        <taxon>Trichormus</taxon>
    </lineage>
</organism>
<protein>
    <submittedName>
        <fullName evidence="2">Glycosyltransferase family 2 protein</fullName>
    </submittedName>
</protein>
<dbReference type="InterPro" id="IPR029044">
    <property type="entry name" value="Nucleotide-diphossugar_trans"/>
</dbReference>
<proteinExistence type="predicted"/>
<keyword evidence="3" id="KW-1185">Reference proteome</keyword>
<evidence type="ECO:0000313" key="2">
    <source>
        <dbReference type="EMBL" id="MBC1303874.1"/>
    </source>
</evidence>
<dbReference type="SUPFAM" id="SSF53448">
    <property type="entry name" value="Nucleotide-diphospho-sugar transferases"/>
    <property type="match status" value="1"/>
</dbReference>
<dbReference type="Pfam" id="PF00535">
    <property type="entry name" value="Glycos_transf_2"/>
    <property type="match status" value="1"/>
</dbReference>
<gene>
    <name evidence="2" type="ORF">GNE12_18360</name>
</gene>
<feature type="domain" description="Glycosyltransferase 2-like" evidence="1">
    <location>
        <begin position="6"/>
        <end position="131"/>
    </location>
</feature>
<dbReference type="PANTHER" id="PTHR43685">
    <property type="entry name" value="GLYCOSYLTRANSFERASE"/>
    <property type="match status" value="1"/>
</dbReference>